<comment type="caution">
    <text evidence="3">The sequence shown here is derived from an EMBL/GenBank/DDBJ whole genome shotgun (WGS) entry which is preliminary data.</text>
</comment>
<dbReference type="EMBL" id="SDMP01000007">
    <property type="protein sequence ID" value="RYR49934.1"/>
    <property type="molecule type" value="Genomic_DNA"/>
</dbReference>
<accession>A0A445CG85</accession>
<dbReference type="Gene3D" id="3.20.20.80">
    <property type="entry name" value="Glycosidases"/>
    <property type="match status" value="1"/>
</dbReference>
<protein>
    <recommendedName>
        <fullName evidence="2">Glycosyl hydrolase family 13 catalytic domain-containing protein</fullName>
    </recommendedName>
</protein>
<dbReference type="STRING" id="3818.A0A445CG85"/>
<keyword evidence="4" id="KW-1185">Reference proteome</keyword>
<dbReference type="InterPro" id="IPR017853">
    <property type="entry name" value="GH"/>
</dbReference>
<evidence type="ECO:0000259" key="2">
    <source>
        <dbReference type="Pfam" id="PF00128"/>
    </source>
</evidence>
<organism evidence="3 4">
    <name type="scientific">Arachis hypogaea</name>
    <name type="common">Peanut</name>
    <dbReference type="NCBI Taxonomy" id="3818"/>
    <lineage>
        <taxon>Eukaryota</taxon>
        <taxon>Viridiplantae</taxon>
        <taxon>Streptophyta</taxon>
        <taxon>Embryophyta</taxon>
        <taxon>Tracheophyta</taxon>
        <taxon>Spermatophyta</taxon>
        <taxon>Magnoliopsida</taxon>
        <taxon>eudicotyledons</taxon>
        <taxon>Gunneridae</taxon>
        <taxon>Pentapetalae</taxon>
        <taxon>rosids</taxon>
        <taxon>fabids</taxon>
        <taxon>Fabales</taxon>
        <taxon>Fabaceae</taxon>
        <taxon>Papilionoideae</taxon>
        <taxon>50 kb inversion clade</taxon>
        <taxon>dalbergioids sensu lato</taxon>
        <taxon>Dalbergieae</taxon>
        <taxon>Pterocarpus clade</taxon>
        <taxon>Arachis</taxon>
    </lineage>
</organism>
<evidence type="ECO:0000313" key="3">
    <source>
        <dbReference type="EMBL" id="RYR49934.1"/>
    </source>
</evidence>
<dbReference type="AlphaFoldDB" id="A0A445CG85"/>
<gene>
    <name evidence="3" type="ORF">Ahy_A07g036458</name>
</gene>
<dbReference type="SUPFAM" id="SSF51445">
    <property type="entry name" value="(Trans)glycosidases"/>
    <property type="match status" value="1"/>
</dbReference>
<evidence type="ECO:0000313" key="4">
    <source>
        <dbReference type="Proteomes" id="UP000289738"/>
    </source>
</evidence>
<dbReference type="Proteomes" id="UP000289738">
    <property type="component" value="Chromosome A07"/>
</dbReference>
<sequence length="364" mass="40511">MEVLLGGGEWRTGVAASCDDGELETQTLYLSALMVVSHGQKVSLGNYKLLEINEPERGERERSTKHNKARARGKVADDDTGIDGWGNCQQHHGRAQRKEKTWITPFTLPLHAGATRRREEISDGEERRHGCGDLLEMQHLEFLEGGWVKVPYFPSKEVILKKAQIIMNPGLLGKRSKSEKEILDLRHYILLFAMDTIKLAVASEIRGRVTGDSRNAILANIQEQDSDRAATKRATHALANLAKNEEVVNVIVEGGVIPTLVQHLQALSVTEEDLVQKLLPFEHEVEKGSALHFDFLPSRDSTGSRTSTIENKVGEIAKAGFTSIWLPPPTHSFSPQGYTLQNLYSINTNYGSEHHLKALLAKMK</sequence>
<evidence type="ECO:0000256" key="1">
    <source>
        <dbReference type="SAM" id="MobiDB-lite"/>
    </source>
</evidence>
<dbReference type="InterPro" id="IPR044282">
    <property type="entry name" value="ABAP1/ARIA"/>
</dbReference>
<dbReference type="InterPro" id="IPR011989">
    <property type="entry name" value="ARM-like"/>
</dbReference>
<name>A0A445CG85_ARAHY</name>
<reference evidence="3 4" key="1">
    <citation type="submission" date="2019-01" db="EMBL/GenBank/DDBJ databases">
        <title>Sequencing of cultivated peanut Arachis hypogaea provides insights into genome evolution and oil improvement.</title>
        <authorList>
            <person name="Chen X."/>
        </authorList>
    </citation>
    <scope>NUCLEOTIDE SEQUENCE [LARGE SCALE GENOMIC DNA]</scope>
    <source>
        <strain evidence="4">cv. Fuhuasheng</strain>
        <tissue evidence="3">Leaves</tissue>
    </source>
</reference>
<proteinExistence type="predicted"/>
<dbReference type="InterPro" id="IPR006047">
    <property type="entry name" value="GH13_cat_dom"/>
</dbReference>
<dbReference type="Pfam" id="PF00128">
    <property type="entry name" value="Alpha-amylase"/>
    <property type="match status" value="1"/>
</dbReference>
<feature type="compositionally biased region" description="Basic and acidic residues" evidence="1">
    <location>
        <begin position="55"/>
        <end position="64"/>
    </location>
</feature>
<dbReference type="PANTHER" id="PTHR46710:SF1">
    <property type="entry name" value="ARM REPEAT PROTEIN INTERACTING WITH ABF2"/>
    <property type="match status" value="1"/>
</dbReference>
<dbReference type="PANTHER" id="PTHR46710">
    <property type="entry name" value="ARM REPEAT PROTEIN INTERACTING WITH ABF2"/>
    <property type="match status" value="1"/>
</dbReference>
<dbReference type="Gene3D" id="1.25.10.10">
    <property type="entry name" value="Leucine-rich Repeat Variant"/>
    <property type="match status" value="1"/>
</dbReference>
<feature type="domain" description="Glycosyl hydrolase family 13 catalytic" evidence="2">
    <location>
        <begin position="309"/>
        <end position="364"/>
    </location>
</feature>
<feature type="region of interest" description="Disordered" evidence="1">
    <location>
        <begin position="55"/>
        <end position="96"/>
    </location>
</feature>
<dbReference type="GO" id="GO:0005975">
    <property type="term" value="P:carbohydrate metabolic process"/>
    <property type="evidence" value="ECO:0007669"/>
    <property type="project" value="InterPro"/>
</dbReference>